<organism evidence="1">
    <name type="scientific">marine sediment metagenome</name>
    <dbReference type="NCBI Taxonomy" id="412755"/>
    <lineage>
        <taxon>unclassified sequences</taxon>
        <taxon>metagenomes</taxon>
        <taxon>ecological metagenomes</taxon>
    </lineage>
</organism>
<name>A0A0F9EA95_9ZZZZ</name>
<protein>
    <submittedName>
        <fullName evidence="1">Uncharacterized protein</fullName>
    </submittedName>
</protein>
<reference evidence="1" key="1">
    <citation type="journal article" date="2015" name="Nature">
        <title>Complex archaea that bridge the gap between prokaryotes and eukaryotes.</title>
        <authorList>
            <person name="Spang A."/>
            <person name="Saw J.H."/>
            <person name="Jorgensen S.L."/>
            <person name="Zaremba-Niedzwiedzka K."/>
            <person name="Martijn J."/>
            <person name="Lind A.E."/>
            <person name="van Eijk R."/>
            <person name="Schleper C."/>
            <person name="Guy L."/>
            <person name="Ettema T.J."/>
        </authorList>
    </citation>
    <scope>NUCLEOTIDE SEQUENCE</scope>
</reference>
<comment type="caution">
    <text evidence="1">The sequence shown here is derived from an EMBL/GenBank/DDBJ whole genome shotgun (WGS) entry which is preliminary data.</text>
</comment>
<gene>
    <name evidence="1" type="ORF">LCGC14_2100380</name>
</gene>
<sequence>MALFSNKKNIRKAKEAAGQQQAAGIYGMEAASAQSARQIAGQEAQANIFSALGQPGTFGPGATTGSYGDGSTNMWDDSAVVDQSLSEFATYGGKDQFGRGKGKNKKGGKPLGSRAGIIDPEGYANQVIGSIPFQIRSKQTAEALQLLNKEGPAWDELENATIGTIHEGAALQLRDTMRQLKNNYAKGGTARRTAVNEFST</sequence>
<evidence type="ECO:0000313" key="1">
    <source>
        <dbReference type="EMBL" id="KKL70889.1"/>
    </source>
</evidence>
<dbReference type="AlphaFoldDB" id="A0A0F9EA95"/>
<dbReference type="EMBL" id="LAZR01025758">
    <property type="protein sequence ID" value="KKL70889.1"/>
    <property type="molecule type" value="Genomic_DNA"/>
</dbReference>
<feature type="non-terminal residue" evidence="1">
    <location>
        <position position="200"/>
    </location>
</feature>
<proteinExistence type="predicted"/>
<accession>A0A0F9EA95</accession>